<evidence type="ECO:0000313" key="4">
    <source>
        <dbReference type="EMBL" id="KAK2957780.1"/>
    </source>
</evidence>
<comment type="caution">
    <text evidence="2">The sequence shown here is derived from an EMBL/GenBank/DDBJ whole genome shotgun (WGS) entry which is preliminary data.</text>
</comment>
<evidence type="ECO:0000313" key="6">
    <source>
        <dbReference type="EMBL" id="KAK2963802.1"/>
    </source>
</evidence>
<evidence type="ECO:0000313" key="1">
    <source>
        <dbReference type="EMBL" id="KAK2945508.1"/>
    </source>
</evidence>
<keyword evidence="7" id="KW-1185">Reference proteome</keyword>
<dbReference type="EMBL" id="JARBJD010000258">
    <property type="protein sequence ID" value="KAK2945508.1"/>
    <property type="molecule type" value="Genomic_DNA"/>
</dbReference>
<evidence type="ECO:0000313" key="2">
    <source>
        <dbReference type="EMBL" id="KAK2949591.1"/>
    </source>
</evidence>
<protein>
    <submittedName>
        <fullName evidence="2">Uncharacterized protein</fullName>
    </submittedName>
</protein>
<proteinExistence type="predicted"/>
<accession>A0ABQ9XCD2</accession>
<dbReference type="EMBL" id="JARBJD010000048">
    <property type="protein sequence ID" value="KAK2957214.1"/>
    <property type="molecule type" value="Genomic_DNA"/>
</dbReference>
<sequence length="105" mass="12055">MGQNVCDRERHAQSTTFCLYPTCDSQHFAQCFTRHPVNPFRLPVRLDTFTQPLLRLITLFLPVSPERLQKPTKYLEKTKSITISSCHSPAISMTVVSFKEAPLFL</sequence>
<evidence type="ECO:0000313" key="3">
    <source>
        <dbReference type="EMBL" id="KAK2957214.1"/>
    </source>
</evidence>
<dbReference type="EMBL" id="JARBJD010000010">
    <property type="protein sequence ID" value="KAK2962671.1"/>
    <property type="molecule type" value="Genomic_DNA"/>
</dbReference>
<dbReference type="EMBL" id="JARBJD010000043">
    <property type="protein sequence ID" value="KAK2957780.1"/>
    <property type="molecule type" value="Genomic_DNA"/>
</dbReference>
<name>A0ABQ9XCD2_9EUKA</name>
<dbReference type="EMBL" id="JARBJD010000153">
    <property type="protein sequence ID" value="KAK2949591.1"/>
    <property type="molecule type" value="Genomic_DNA"/>
</dbReference>
<dbReference type="Proteomes" id="UP001281761">
    <property type="component" value="Unassembled WGS sequence"/>
</dbReference>
<evidence type="ECO:0000313" key="5">
    <source>
        <dbReference type="EMBL" id="KAK2962671.1"/>
    </source>
</evidence>
<dbReference type="EMBL" id="JARBJD010000005">
    <property type="protein sequence ID" value="KAK2963802.1"/>
    <property type="molecule type" value="Genomic_DNA"/>
</dbReference>
<evidence type="ECO:0000313" key="7">
    <source>
        <dbReference type="Proteomes" id="UP001281761"/>
    </source>
</evidence>
<reference evidence="2 7" key="1">
    <citation type="journal article" date="2022" name="bioRxiv">
        <title>Genomics of Preaxostyla Flagellates Illuminates Evolutionary Transitions and the Path Towards Mitochondrial Loss.</title>
        <authorList>
            <person name="Novak L.V.F."/>
            <person name="Treitli S.C."/>
            <person name="Pyrih J."/>
            <person name="Halakuc P."/>
            <person name="Pipaliya S.V."/>
            <person name="Vacek V."/>
            <person name="Brzon O."/>
            <person name="Soukal P."/>
            <person name="Eme L."/>
            <person name="Dacks J.B."/>
            <person name="Karnkowska A."/>
            <person name="Elias M."/>
            <person name="Hampl V."/>
        </authorList>
    </citation>
    <scope>NUCLEOTIDE SEQUENCE [LARGE SCALE GENOMIC DNA]</scope>
    <source>
        <strain evidence="2">NAU3</strain>
        <tissue evidence="2">Gut</tissue>
    </source>
</reference>
<organism evidence="2 7">
    <name type="scientific">Blattamonas nauphoetae</name>
    <dbReference type="NCBI Taxonomy" id="2049346"/>
    <lineage>
        <taxon>Eukaryota</taxon>
        <taxon>Metamonada</taxon>
        <taxon>Preaxostyla</taxon>
        <taxon>Oxymonadida</taxon>
        <taxon>Blattamonas</taxon>
    </lineage>
</organism>
<gene>
    <name evidence="6" type="ORF">BLNAU_1371</name>
    <name evidence="2" type="ORF">BLNAU_15451</name>
    <name evidence="1" type="ORF">BLNAU_19581</name>
    <name evidence="5" type="ORF">BLNAU_2504</name>
    <name evidence="4" type="ORF">BLNAU_7214</name>
    <name evidence="3" type="ORF">BLNAU_7808</name>
</gene>